<dbReference type="PRINTS" id="PR01035">
    <property type="entry name" value="TCRTETA"/>
</dbReference>
<feature type="transmembrane region" description="Helical" evidence="7">
    <location>
        <begin position="93"/>
        <end position="116"/>
    </location>
</feature>
<dbReference type="Pfam" id="PF03092">
    <property type="entry name" value="BT1"/>
    <property type="match status" value="1"/>
</dbReference>
<evidence type="ECO:0000256" key="5">
    <source>
        <dbReference type="ARBA" id="ARBA00022989"/>
    </source>
</evidence>
<gene>
    <name evidence="9" type="primary">norA</name>
    <name evidence="9" type="ORF">GCM10008917_15220</name>
</gene>
<comment type="similarity">
    <text evidence="2">Belongs to the major facilitator superfamily. Folate-biopterin transporter (TC 2.A.71) family.</text>
</comment>
<name>A0ABP3XEP7_9FIRM</name>
<feature type="domain" description="Major facilitator superfamily (MFS) profile" evidence="8">
    <location>
        <begin position="1"/>
        <end position="382"/>
    </location>
</feature>
<evidence type="ECO:0000313" key="10">
    <source>
        <dbReference type="Proteomes" id="UP001400965"/>
    </source>
</evidence>
<evidence type="ECO:0000259" key="8">
    <source>
        <dbReference type="PROSITE" id="PS50850"/>
    </source>
</evidence>
<evidence type="ECO:0000256" key="3">
    <source>
        <dbReference type="ARBA" id="ARBA00022448"/>
    </source>
</evidence>
<dbReference type="CDD" id="cd17325">
    <property type="entry name" value="MFS_MdtG_SLC18_like"/>
    <property type="match status" value="1"/>
</dbReference>
<dbReference type="InterPro" id="IPR050930">
    <property type="entry name" value="MFS_Vesicular_Transporter"/>
</dbReference>
<dbReference type="InterPro" id="IPR011701">
    <property type="entry name" value="MFS"/>
</dbReference>
<dbReference type="EMBL" id="BAAACP010000008">
    <property type="protein sequence ID" value="GAA0863893.1"/>
    <property type="molecule type" value="Genomic_DNA"/>
</dbReference>
<sequence length="385" mass="42638">MNNKNNYLRKPLILTSLPLGVMSFLIPIYSKKLNMNAVEITGLFSVISLILIIMRPILGKFVDKFGSKPILICSCIFFAISYAIFSVSNTVTLLYIARIFQGIATASMTISTYTIISDITKEENLSKAFGNINSYKSIGCLYGCIIAFLISSFMRFAQGWKVLFIIFSIACIYAVIEVIKGVAESKKSVIDKNDKNNKNISKNTKKLLVIIFITYLSSSMLGSIIMIYMQDKFTNNILLLAYAFLPALLAESLFSKKIGAFSDNYGKKYSMILGIIICGVVAIVTPSVNSLILLSILWIISTLSGVLYSLSEKNIYTSMNNKSPMGSMYSIYSIICDFGLMIGPIIGGLLYDNVSSKAPFYLNGILMFISAILILILIKDKNKEN</sequence>
<comment type="caution">
    <text evidence="9">The sequence shown here is derived from an EMBL/GenBank/DDBJ whole genome shotgun (WGS) entry which is preliminary data.</text>
</comment>
<keyword evidence="4 7" id="KW-0812">Transmembrane</keyword>
<dbReference type="SUPFAM" id="SSF103473">
    <property type="entry name" value="MFS general substrate transporter"/>
    <property type="match status" value="1"/>
</dbReference>
<keyword evidence="5 7" id="KW-1133">Transmembrane helix</keyword>
<feature type="transmembrane region" description="Helical" evidence="7">
    <location>
        <begin position="36"/>
        <end position="58"/>
    </location>
</feature>
<feature type="transmembrane region" description="Helical" evidence="7">
    <location>
        <begin position="207"/>
        <end position="229"/>
    </location>
</feature>
<evidence type="ECO:0000256" key="2">
    <source>
        <dbReference type="ARBA" id="ARBA00007015"/>
    </source>
</evidence>
<dbReference type="Proteomes" id="UP001400965">
    <property type="component" value="Unassembled WGS sequence"/>
</dbReference>
<feature type="transmembrane region" description="Helical" evidence="7">
    <location>
        <begin position="70"/>
        <end position="87"/>
    </location>
</feature>
<feature type="transmembrane region" description="Helical" evidence="7">
    <location>
        <begin position="291"/>
        <end position="310"/>
    </location>
</feature>
<dbReference type="Gene3D" id="1.20.1250.20">
    <property type="entry name" value="MFS general substrate transporter like domains"/>
    <property type="match status" value="2"/>
</dbReference>
<evidence type="ECO:0000256" key="4">
    <source>
        <dbReference type="ARBA" id="ARBA00022692"/>
    </source>
</evidence>
<keyword evidence="3" id="KW-0813">Transport</keyword>
<protein>
    <submittedName>
        <fullName evidence="9">Multidrug efflux MFS transporter NorA</fullName>
    </submittedName>
</protein>
<dbReference type="InterPro" id="IPR001958">
    <property type="entry name" value="Tet-R_TetA/multi-R_MdtG-like"/>
</dbReference>
<dbReference type="RefSeq" id="WP_346044546.1">
    <property type="nucleotide sequence ID" value="NZ_BAAACP010000008.1"/>
</dbReference>
<keyword evidence="10" id="KW-1185">Reference proteome</keyword>
<dbReference type="InterPro" id="IPR036259">
    <property type="entry name" value="MFS_trans_sf"/>
</dbReference>
<feature type="transmembrane region" description="Helical" evidence="7">
    <location>
        <begin position="162"/>
        <end position="183"/>
    </location>
</feature>
<dbReference type="InterPro" id="IPR020846">
    <property type="entry name" value="MFS_dom"/>
</dbReference>
<feature type="transmembrane region" description="Helical" evidence="7">
    <location>
        <begin position="12"/>
        <end position="30"/>
    </location>
</feature>
<accession>A0ABP3XEP7</accession>
<reference evidence="10" key="1">
    <citation type="journal article" date="2019" name="Int. J. Syst. Evol. Microbiol.">
        <title>The Global Catalogue of Microorganisms (GCM) 10K type strain sequencing project: providing services to taxonomists for standard genome sequencing and annotation.</title>
        <authorList>
            <consortium name="The Broad Institute Genomics Platform"/>
            <consortium name="The Broad Institute Genome Sequencing Center for Infectious Disease"/>
            <person name="Wu L."/>
            <person name="Ma J."/>
        </authorList>
    </citation>
    <scope>NUCLEOTIDE SEQUENCE [LARGE SCALE GENOMIC DNA]</scope>
    <source>
        <strain evidence="10">JCM 6486</strain>
    </source>
</reference>
<feature type="transmembrane region" description="Helical" evidence="7">
    <location>
        <begin position="358"/>
        <end position="378"/>
    </location>
</feature>
<dbReference type="PANTHER" id="PTHR23506">
    <property type="entry name" value="GH10249P"/>
    <property type="match status" value="1"/>
</dbReference>
<evidence type="ECO:0000313" key="9">
    <source>
        <dbReference type="EMBL" id="GAA0863893.1"/>
    </source>
</evidence>
<dbReference type="PROSITE" id="PS50850">
    <property type="entry name" value="MFS"/>
    <property type="match status" value="1"/>
</dbReference>
<dbReference type="InterPro" id="IPR039309">
    <property type="entry name" value="BT1"/>
</dbReference>
<evidence type="ECO:0000256" key="6">
    <source>
        <dbReference type="ARBA" id="ARBA00023136"/>
    </source>
</evidence>
<proteinExistence type="inferred from homology"/>
<feature type="transmembrane region" description="Helical" evidence="7">
    <location>
        <begin position="266"/>
        <end position="285"/>
    </location>
</feature>
<organism evidence="9 10">
    <name type="scientific">Paraclostridium tenue</name>
    <dbReference type="NCBI Taxonomy" id="1737"/>
    <lineage>
        <taxon>Bacteria</taxon>
        <taxon>Bacillati</taxon>
        <taxon>Bacillota</taxon>
        <taxon>Clostridia</taxon>
        <taxon>Peptostreptococcales</taxon>
        <taxon>Peptostreptococcaceae</taxon>
        <taxon>Paraclostridium</taxon>
    </lineage>
</organism>
<feature type="transmembrane region" description="Helical" evidence="7">
    <location>
        <begin position="137"/>
        <end position="156"/>
    </location>
</feature>
<dbReference type="PANTHER" id="PTHR23506:SF23">
    <property type="entry name" value="GH10249P"/>
    <property type="match status" value="1"/>
</dbReference>
<evidence type="ECO:0000256" key="7">
    <source>
        <dbReference type="SAM" id="Phobius"/>
    </source>
</evidence>
<comment type="subcellular location">
    <subcellularLocation>
        <location evidence="1">Cell membrane</location>
        <topology evidence="1">Multi-pass membrane protein</topology>
    </subcellularLocation>
</comment>
<feature type="transmembrane region" description="Helical" evidence="7">
    <location>
        <begin position="331"/>
        <end position="352"/>
    </location>
</feature>
<dbReference type="Pfam" id="PF07690">
    <property type="entry name" value="MFS_1"/>
    <property type="match status" value="1"/>
</dbReference>
<keyword evidence="6 7" id="KW-0472">Membrane</keyword>
<feature type="transmembrane region" description="Helical" evidence="7">
    <location>
        <begin position="235"/>
        <end position="254"/>
    </location>
</feature>
<evidence type="ECO:0000256" key="1">
    <source>
        <dbReference type="ARBA" id="ARBA00004651"/>
    </source>
</evidence>